<keyword evidence="3" id="KW-1185">Reference proteome</keyword>
<feature type="region of interest" description="Disordered" evidence="1">
    <location>
        <begin position="120"/>
        <end position="141"/>
    </location>
</feature>
<sequence>SCHYARRTRDWLATNGINFAPNTDNSPNVTQARPIQEFWSHLSRKIYGGGWEVQNKEQLRRRIFQKIREVDVAIVQRLMGYMIQHRVMMNTAIVFFPRRYRQASPTPVLLPLRPSTGQALAPSCGTVEPRDGRDSTNSPVGRELKSSKCILATCGQVFTDPHVFFPVEYNERGP</sequence>
<comment type="caution">
    <text evidence="2">The sequence shown here is derived from an EMBL/GenBank/DDBJ whole genome shotgun (WGS) entry which is preliminary data.</text>
</comment>
<accession>A0AAV8YIW0</accession>
<proteinExistence type="predicted"/>
<dbReference type="Gene3D" id="3.30.420.10">
    <property type="entry name" value="Ribonuclease H-like superfamily/Ribonuclease H"/>
    <property type="match status" value="1"/>
</dbReference>
<name>A0AAV8YIW0_9CUCU</name>
<evidence type="ECO:0000313" key="3">
    <source>
        <dbReference type="Proteomes" id="UP001162162"/>
    </source>
</evidence>
<protein>
    <submittedName>
        <fullName evidence="2">Uncharacterized protein</fullName>
    </submittedName>
</protein>
<reference evidence="2" key="1">
    <citation type="journal article" date="2023" name="Insect Mol. Biol.">
        <title>Genome sequencing provides insights into the evolution of gene families encoding plant cell wall-degrading enzymes in longhorned beetles.</title>
        <authorList>
            <person name="Shin N.R."/>
            <person name="Okamura Y."/>
            <person name="Kirsch R."/>
            <person name="Pauchet Y."/>
        </authorList>
    </citation>
    <scope>NUCLEOTIDE SEQUENCE</scope>
    <source>
        <strain evidence="2">AMC_N1</strain>
    </source>
</reference>
<dbReference type="Proteomes" id="UP001162162">
    <property type="component" value="Unassembled WGS sequence"/>
</dbReference>
<dbReference type="GO" id="GO:0003676">
    <property type="term" value="F:nucleic acid binding"/>
    <property type="evidence" value="ECO:0007669"/>
    <property type="project" value="InterPro"/>
</dbReference>
<evidence type="ECO:0000256" key="1">
    <source>
        <dbReference type="SAM" id="MobiDB-lite"/>
    </source>
</evidence>
<dbReference type="AlphaFoldDB" id="A0AAV8YIW0"/>
<feature type="non-terminal residue" evidence="2">
    <location>
        <position position="1"/>
    </location>
</feature>
<dbReference type="InterPro" id="IPR036397">
    <property type="entry name" value="RNaseH_sf"/>
</dbReference>
<dbReference type="EMBL" id="JAPWTK010000099">
    <property type="protein sequence ID" value="KAJ8950527.1"/>
    <property type="molecule type" value="Genomic_DNA"/>
</dbReference>
<gene>
    <name evidence="2" type="ORF">NQ318_015271</name>
</gene>
<evidence type="ECO:0000313" key="2">
    <source>
        <dbReference type="EMBL" id="KAJ8950527.1"/>
    </source>
</evidence>
<organism evidence="2 3">
    <name type="scientific">Aromia moschata</name>
    <dbReference type="NCBI Taxonomy" id="1265417"/>
    <lineage>
        <taxon>Eukaryota</taxon>
        <taxon>Metazoa</taxon>
        <taxon>Ecdysozoa</taxon>
        <taxon>Arthropoda</taxon>
        <taxon>Hexapoda</taxon>
        <taxon>Insecta</taxon>
        <taxon>Pterygota</taxon>
        <taxon>Neoptera</taxon>
        <taxon>Endopterygota</taxon>
        <taxon>Coleoptera</taxon>
        <taxon>Polyphaga</taxon>
        <taxon>Cucujiformia</taxon>
        <taxon>Chrysomeloidea</taxon>
        <taxon>Cerambycidae</taxon>
        <taxon>Cerambycinae</taxon>
        <taxon>Callichromatini</taxon>
        <taxon>Aromia</taxon>
    </lineage>
</organism>